<dbReference type="CDD" id="cd00009">
    <property type="entry name" value="AAA"/>
    <property type="match status" value="1"/>
</dbReference>
<dbReference type="RefSeq" id="WP_052158018.1">
    <property type="nucleotide sequence ID" value="NZ_JPGK01000014.1"/>
</dbReference>
<evidence type="ECO:0000313" key="6">
    <source>
        <dbReference type="Proteomes" id="UP000029452"/>
    </source>
</evidence>
<gene>
    <name evidence="5" type="ORF">BOX24_10900</name>
    <name evidence="4" type="ORF">LptCag_1776</name>
</gene>
<organism evidence="4 6">
    <name type="scientific">Leptospirillum ferriphilum</name>
    <dbReference type="NCBI Taxonomy" id="178606"/>
    <lineage>
        <taxon>Bacteria</taxon>
        <taxon>Pseudomonadati</taxon>
        <taxon>Nitrospirota</taxon>
        <taxon>Nitrospiria</taxon>
        <taxon>Nitrospirales</taxon>
        <taxon>Nitrospiraceae</taxon>
        <taxon>Leptospirillum</taxon>
    </lineage>
</organism>
<dbReference type="InterPro" id="IPR025662">
    <property type="entry name" value="Sigma_54_int_dom_ATP-bd_1"/>
</dbReference>
<dbReference type="GO" id="GO:0006260">
    <property type="term" value="P:DNA replication"/>
    <property type="evidence" value="ECO:0007669"/>
    <property type="project" value="TreeGrafter"/>
</dbReference>
<comment type="caution">
    <text evidence="4">The sequence shown here is derived from an EMBL/GenBank/DDBJ whole genome shotgun (WGS) entry which is preliminary data.</text>
</comment>
<dbReference type="InterPro" id="IPR028350">
    <property type="entry name" value="DNAC/IstB-like"/>
</dbReference>
<dbReference type="OrthoDB" id="9776217at2"/>
<evidence type="ECO:0000313" key="4">
    <source>
        <dbReference type="EMBL" id="KGA92632.1"/>
    </source>
</evidence>
<dbReference type="InterPro" id="IPR027417">
    <property type="entry name" value="P-loop_NTPase"/>
</dbReference>
<evidence type="ECO:0000259" key="3">
    <source>
        <dbReference type="Pfam" id="PF01695"/>
    </source>
</evidence>
<evidence type="ECO:0000313" key="5">
    <source>
        <dbReference type="EMBL" id="OOH70216.1"/>
    </source>
</evidence>
<keyword evidence="2" id="KW-0067">ATP-binding</keyword>
<dbReference type="PATRIC" id="fig|178606.4.peg.2674"/>
<reference evidence="5 7" key="2">
    <citation type="submission" date="2016-11" db="EMBL/GenBank/DDBJ databases">
        <title>Comparative genomics of co-occurring bacteria in distinct bioleaching systems unravels niche-specific adaptation.</title>
        <authorList>
            <person name="Zhang X."/>
            <person name="Liu X."/>
            <person name="Yin H."/>
        </authorList>
    </citation>
    <scope>NUCLEOTIDE SEQUENCE [LARGE SCALE GENOMIC DNA]</scope>
    <source>
        <strain evidence="5 7">DX</strain>
    </source>
</reference>
<dbReference type="AlphaFoldDB" id="A0A094WAG0"/>
<dbReference type="SUPFAM" id="SSF52540">
    <property type="entry name" value="P-loop containing nucleoside triphosphate hydrolases"/>
    <property type="match status" value="1"/>
</dbReference>
<keyword evidence="1" id="KW-0547">Nucleotide-binding</keyword>
<dbReference type="Pfam" id="PF01695">
    <property type="entry name" value="IstB_IS21"/>
    <property type="match status" value="1"/>
</dbReference>
<dbReference type="PANTHER" id="PTHR30050">
    <property type="entry name" value="CHROMOSOMAL REPLICATION INITIATOR PROTEIN DNAA"/>
    <property type="match status" value="1"/>
</dbReference>
<evidence type="ECO:0000313" key="7">
    <source>
        <dbReference type="Proteomes" id="UP000188586"/>
    </source>
</evidence>
<dbReference type="Proteomes" id="UP000029452">
    <property type="component" value="Unassembled WGS sequence"/>
</dbReference>
<feature type="domain" description="IstB-like ATP-binding" evidence="3">
    <location>
        <begin position="10"/>
        <end position="240"/>
    </location>
</feature>
<dbReference type="InterPro" id="IPR002611">
    <property type="entry name" value="IstB_ATP-bd"/>
</dbReference>
<evidence type="ECO:0000256" key="2">
    <source>
        <dbReference type="ARBA" id="ARBA00022840"/>
    </source>
</evidence>
<name>A0A094WAG0_9BACT</name>
<reference evidence="4 6" key="1">
    <citation type="submission" date="2014-06" db="EMBL/GenBank/DDBJ databases">
        <title>Draft genome sequence of iron oxidizing acidophile Leptospirillum ferriphilum DSM14647.</title>
        <authorList>
            <person name="Cardenas J.P."/>
            <person name="Lazcano M."/>
            <person name="Ossandon F.J."/>
            <person name="Corbett M."/>
            <person name="Holmes D.S."/>
            <person name="Watkin E."/>
        </authorList>
    </citation>
    <scope>NUCLEOTIDE SEQUENCE [LARGE SCALE GENOMIC DNA]</scope>
    <source>
        <strain evidence="4 6">DSM 14647</strain>
    </source>
</reference>
<dbReference type="NCBIfam" id="NF038214">
    <property type="entry name" value="IS21_help_AAA"/>
    <property type="match status" value="1"/>
</dbReference>
<dbReference type="Proteomes" id="UP000188586">
    <property type="component" value="Unassembled WGS sequence"/>
</dbReference>
<dbReference type="Gene3D" id="3.40.50.300">
    <property type="entry name" value="P-loop containing nucleotide triphosphate hydrolases"/>
    <property type="match status" value="1"/>
</dbReference>
<dbReference type="EMBL" id="JPGK01000014">
    <property type="protein sequence ID" value="KGA92632.1"/>
    <property type="molecule type" value="Genomic_DNA"/>
</dbReference>
<sequence>MTLSHTRSLLADLKLPGMNARLDWVLEEVRRHNWTMEEALDALLQAESDFRKQRGIRTRLRASRIKGQARFEDYDFTAPRSLTKAQFKEISSLSWLHSGRPLVLIGQTGVGKSFLAQSAGAQACHIGKTVLHFSVTEWLDERQEAHRTGQVLKFRKRMVKPDLIVLDDFGLKKFTAEESEDFRELLEERSFGKSLLLTTQLPFDHWSEVIPDPVLSEAIIDRLEGPALSIRITGESYRKYRGKKVMAGEEKTR</sequence>
<dbReference type="PROSITE" id="PS00675">
    <property type="entry name" value="SIGMA54_INTERACT_1"/>
    <property type="match status" value="1"/>
</dbReference>
<dbReference type="PIRSF" id="PIRSF003073">
    <property type="entry name" value="DNAC_TnpB_IstB"/>
    <property type="match status" value="1"/>
</dbReference>
<dbReference type="PANTHER" id="PTHR30050:SF4">
    <property type="entry name" value="ATP-BINDING PROTEIN RV3427C IN INSERTION SEQUENCE-RELATED"/>
    <property type="match status" value="1"/>
</dbReference>
<protein>
    <submittedName>
        <fullName evidence="4">ISPsy14, transposition helper protein</fullName>
    </submittedName>
</protein>
<dbReference type="EMBL" id="MPOJ01000027">
    <property type="protein sequence ID" value="OOH70216.1"/>
    <property type="molecule type" value="Genomic_DNA"/>
</dbReference>
<dbReference type="GO" id="GO:0005524">
    <property type="term" value="F:ATP binding"/>
    <property type="evidence" value="ECO:0007669"/>
    <property type="project" value="UniProtKB-KW"/>
</dbReference>
<dbReference type="InterPro" id="IPR047661">
    <property type="entry name" value="IstB"/>
</dbReference>
<proteinExistence type="predicted"/>
<evidence type="ECO:0000256" key="1">
    <source>
        <dbReference type="ARBA" id="ARBA00022741"/>
    </source>
</evidence>
<accession>A0A094WAG0</accession>